<keyword evidence="11" id="KW-0539">Nucleus</keyword>
<keyword evidence="10" id="KW-0804">Transcription</keyword>
<feature type="compositionally biased region" description="Polar residues" evidence="13">
    <location>
        <begin position="963"/>
        <end position="976"/>
    </location>
</feature>
<comment type="function">
    <text evidence="1">May be involved in transcriptional regulation.</text>
</comment>
<dbReference type="GO" id="GO:0008270">
    <property type="term" value="F:zinc ion binding"/>
    <property type="evidence" value="ECO:0007669"/>
    <property type="project" value="UniProtKB-KW"/>
</dbReference>
<evidence type="ECO:0000256" key="4">
    <source>
        <dbReference type="ARBA" id="ARBA00022723"/>
    </source>
</evidence>
<evidence type="ECO:0000256" key="12">
    <source>
        <dbReference type="PROSITE-ProRule" id="PRU00042"/>
    </source>
</evidence>
<keyword evidence="8" id="KW-0805">Transcription regulation</keyword>
<feature type="compositionally biased region" description="Low complexity" evidence="13">
    <location>
        <begin position="277"/>
        <end position="290"/>
    </location>
</feature>
<feature type="region of interest" description="Disordered" evidence="13">
    <location>
        <begin position="580"/>
        <end position="676"/>
    </location>
</feature>
<dbReference type="PANTHER" id="PTHR24409">
    <property type="entry name" value="ZINC FINGER PROTEIN 142"/>
    <property type="match status" value="1"/>
</dbReference>
<feature type="region of interest" description="Disordered" evidence="13">
    <location>
        <begin position="750"/>
        <end position="779"/>
    </location>
</feature>
<evidence type="ECO:0000256" key="1">
    <source>
        <dbReference type="ARBA" id="ARBA00003767"/>
    </source>
</evidence>
<evidence type="ECO:0000256" key="11">
    <source>
        <dbReference type="ARBA" id="ARBA00023242"/>
    </source>
</evidence>
<dbReference type="SMART" id="SM00355">
    <property type="entry name" value="ZnF_C2H2"/>
    <property type="match status" value="7"/>
</dbReference>
<dbReference type="InterPro" id="IPR036236">
    <property type="entry name" value="Znf_C2H2_sf"/>
</dbReference>
<dbReference type="Proteomes" id="UP000018467">
    <property type="component" value="Unassembled WGS sequence"/>
</dbReference>
<feature type="compositionally biased region" description="Polar residues" evidence="13">
    <location>
        <begin position="908"/>
        <end position="923"/>
    </location>
</feature>
<feature type="domain" description="C2H2-type" evidence="14">
    <location>
        <begin position="1146"/>
        <end position="1173"/>
    </location>
</feature>
<feature type="region of interest" description="Disordered" evidence="13">
    <location>
        <begin position="208"/>
        <end position="317"/>
    </location>
</feature>
<evidence type="ECO:0000256" key="9">
    <source>
        <dbReference type="ARBA" id="ARBA00023125"/>
    </source>
</evidence>
<dbReference type="SUPFAM" id="SSF57667">
    <property type="entry name" value="beta-beta-alpha zinc fingers"/>
    <property type="match status" value="4"/>
</dbReference>
<feature type="compositionally biased region" description="Polar residues" evidence="13">
    <location>
        <begin position="291"/>
        <end position="317"/>
    </location>
</feature>
<reference evidence="15" key="3">
    <citation type="submission" date="2025-08" db="UniProtKB">
        <authorList>
            <consortium name="Ensembl"/>
        </authorList>
    </citation>
    <scope>IDENTIFICATION</scope>
</reference>
<reference evidence="16" key="2">
    <citation type="journal article" date="2014" name="Nat. Commun.">
        <title>The cavefish genome reveals candidate genes for eye loss.</title>
        <authorList>
            <person name="McGaugh S.E."/>
            <person name="Gross J.B."/>
            <person name="Aken B."/>
            <person name="Blin M."/>
            <person name="Borowsky R."/>
            <person name="Chalopin D."/>
            <person name="Hinaux H."/>
            <person name="Jeffery W.R."/>
            <person name="Keene A."/>
            <person name="Ma L."/>
            <person name="Minx P."/>
            <person name="Murphy D."/>
            <person name="O'Quin K.E."/>
            <person name="Retaux S."/>
            <person name="Rohner N."/>
            <person name="Searle S.M."/>
            <person name="Stahl B.A."/>
            <person name="Tabin C."/>
            <person name="Volff J.N."/>
            <person name="Yoshizawa M."/>
            <person name="Warren W.C."/>
        </authorList>
    </citation>
    <scope>NUCLEOTIDE SEQUENCE [LARGE SCALE GENOMIC DNA]</scope>
    <source>
        <strain evidence="16">female</strain>
    </source>
</reference>
<dbReference type="FunFam" id="3.30.160.60:FF:000202">
    <property type="entry name" value="Zinc finger protein 574"/>
    <property type="match status" value="1"/>
</dbReference>
<feature type="region of interest" description="Disordered" evidence="13">
    <location>
        <begin position="329"/>
        <end position="354"/>
    </location>
</feature>
<proteinExistence type="inferred from homology"/>
<keyword evidence="6 12" id="KW-0863">Zinc-finger</keyword>
<evidence type="ECO:0000256" key="5">
    <source>
        <dbReference type="ARBA" id="ARBA00022737"/>
    </source>
</evidence>
<dbReference type="PANTHER" id="PTHR24409:SF295">
    <property type="entry name" value="AZ2-RELATED"/>
    <property type="match status" value="1"/>
</dbReference>
<feature type="domain" description="C2H2-type" evidence="14">
    <location>
        <begin position="1258"/>
        <end position="1285"/>
    </location>
</feature>
<dbReference type="FunFam" id="3.30.160.60:FF:000060">
    <property type="entry name" value="zinc finger protein 436"/>
    <property type="match status" value="1"/>
</dbReference>
<evidence type="ECO:0000256" key="3">
    <source>
        <dbReference type="ARBA" id="ARBA00006991"/>
    </source>
</evidence>
<feature type="region of interest" description="Disordered" evidence="13">
    <location>
        <begin position="904"/>
        <end position="923"/>
    </location>
</feature>
<keyword evidence="4" id="KW-0479">Metal-binding</keyword>
<keyword evidence="16" id="KW-1185">Reference proteome</keyword>
<dbReference type="GO" id="GO:0000981">
    <property type="term" value="F:DNA-binding transcription factor activity, RNA polymerase II-specific"/>
    <property type="evidence" value="ECO:0007669"/>
    <property type="project" value="TreeGrafter"/>
</dbReference>
<evidence type="ECO:0000313" key="15">
    <source>
        <dbReference type="Ensembl" id="ENSAMXP00000027428.1"/>
    </source>
</evidence>
<dbReference type="InterPro" id="IPR013087">
    <property type="entry name" value="Znf_C2H2_type"/>
</dbReference>
<feature type="compositionally biased region" description="Pro residues" evidence="13">
    <location>
        <begin position="631"/>
        <end position="640"/>
    </location>
</feature>
<comment type="similarity">
    <text evidence="3">Belongs to the krueppel C2H2-type zinc-finger protein family.</text>
</comment>
<comment type="subcellular location">
    <subcellularLocation>
        <location evidence="2">Nucleus</location>
    </subcellularLocation>
</comment>
<feature type="domain" description="C2H2-type" evidence="14">
    <location>
        <begin position="1202"/>
        <end position="1229"/>
    </location>
</feature>
<feature type="domain" description="C2H2-type" evidence="14">
    <location>
        <begin position="1174"/>
        <end position="1201"/>
    </location>
</feature>
<feature type="region of interest" description="Disordered" evidence="13">
    <location>
        <begin position="963"/>
        <end position="983"/>
    </location>
</feature>
<reference evidence="15" key="4">
    <citation type="submission" date="2025-09" db="UniProtKB">
        <authorList>
            <consortium name="Ensembl"/>
        </authorList>
    </citation>
    <scope>IDENTIFICATION</scope>
</reference>
<protein>
    <submittedName>
        <fullName evidence="15">Uncharacterized LOC103036197</fullName>
    </submittedName>
</protein>
<feature type="domain" description="C2H2-type" evidence="14">
    <location>
        <begin position="1230"/>
        <end position="1257"/>
    </location>
</feature>
<dbReference type="GO" id="GO:0000977">
    <property type="term" value="F:RNA polymerase II transcription regulatory region sequence-specific DNA binding"/>
    <property type="evidence" value="ECO:0007669"/>
    <property type="project" value="TreeGrafter"/>
</dbReference>
<keyword evidence="5" id="KW-0677">Repeat</keyword>
<dbReference type="Pfam" id="PF00096">
    <property type="entry name" value="zf-C2H2"/>
    <property type="match status" value="5"/>
</dbReference>
<feature type="compositionally biased region" description="Polar residues" evidence="13">
    <location>
        <begin position="262"/>
        <end position="276"/>
    </location>
</feature>
<dbReference type="Bgee" id="ENSAMXG00000029038">
    <property type="expression patterns" value="Expressed in intestine and 10 other cell types or tissues"/>
</dbReference>
<dbReference type="Pfam" id="PF13894">
    <property type="entry name" value="zf-C2H2_4"/>
    <property type="match status" value="1"/>
</dbReference>
<evidence type="ECO:0000259" key="14">
    <source>
        <dbReference type="PROSITE" id="PS50157"/>
    </source>
</evidence>
<evidence type="ECO:0000256" key="13">
    <source>
        <dbReference type="SAM" id="MobiDB-lite"/>
    </source>
</evidence>
<evidence type="ECO:0000256" key="2">
    <source>
        <dbReference type="ARBA" id="ARBA00004123"/>
    </source>
</evidence>
<dbReference type="GeneTree" id="ENSGT00940000164807"/>
<dbReference type="PROSITE" id="PS50157">
    <property type="entry name" value="ZINC_FINGER_C2H2_2"/>
    <property type="match status" value="7"/>
</dbReference>
<accession>A0A3B1IC32</accession>
<sequence>MEESGGFQSQFSALMDSVLQTAVAEATRLFERTLHQLKAELLHLRQENVDLKSGLYTRQLKTRHTGDASQRSDPSPGPPRCDAEVQCEKPLMVERCCSPAQFGEHPLQLQHITSDSLADLCSNASEDGNRQLALLLIKKEPQEADCDDYAPGYFLLKQEGAEPILVRKEPFKNTLERVTLPSKIQTVTRCCEKNKEISVATTVSTTNVTSTSNSVSCGQRVDSSTNKITPTTQSTTTLRGLTPPSDKDGQTSSTSPKTSPTVPEQTANSPQSSIPASTSTTTVSLSSTRTHPTAPTVSLQSNRLPEPQANLSTPQSQQIVKNIQRPVAGSHLSPQPVRLPFSQRQNLGTNSRSSIRSYQASVATADKRVPPALVRQTVTPRAQPCTQPIRHSLPPVESVIPRHKRMTKLSHFPGPRVQTPFSPGQRTLLSGQAPKPLSQPPPNHVTNPPVQGQIPSFPGPVSPFKGPGAHFPRVRGSLPPVQGRVLPTKGPAPPVQTPLPPVQGLLPLAQGSVPPHPGQRPLVQTTLPSMQSRAPPIHGPVPQVQTPLPSVQGLLPPSQGSVPPYTGQRLPVHGSVPTVQGSIRSGQGSVPPHPGQIPPVQNSVPTAQGLVPPNLSQQSHVQNPVSSVPGPVLPIQPHLPPVQGLPSPNSGQHPHGQSPVSSIQSPVSSVQNQISSIHSSASSIQGLVPPIHLPVPPAHAQVYARSNENLPPHSQSFNIQSHFPSVPHHHITPSTQPFYPQTQIPFTQSYIPPQSSAAPATISQTNAPSPLDKTPVTTSHYQMLSDSLCSSSDQFFPPPDSTLDLPPMPFQSPIVLTQQEAALEQPSMVQSQTSEQPLQLAPLLTLKEQQLAASNQGNVPKRVPSMPVDIIGSGVSNFEEPIQRFLPCSGQTINCEGKDFITNEMHNDNSNNSKNEQDSSTALTSGVREHYMVLSKPEPNSSSRIPQQSSGQSLQLAPLLTQKEQQAATGSNQGSMSKGGPTVPGDIMMSGVNNLGEHMPNFLPGSGPTINCEGNESITNEIFTEDFSENDQDSHVSFMPEEHYKFFSKPEPNFRGIEGPQIDSEVSDKNPTGCNTAGVVWESTDSSSTLPHSALSASAPSRAHTLQKASRRVLERNTECSECGRILSNASSLQNHMRLHRGERPYNCSQCGKAFPSVRGLNRHMKVHAAEKGYKCEECGRCFVYQFTLTKHKLIHSGDRPYPCKICGKKFLAKADRTTHMRMHTGEKPFYCTQCGKSFKHRVALNMHLQGHKGEKRYVCPHCDKGFVDLGNFKRHKRIHTGEKPFECKACGKRFTQSAHLKKHANTQHAVSKINPP</sequence>
<feature type="compositionally biased region" description="Polar residues" evidence="13">
    <location>
        <begin position="750"/>
        <end position="768"/>
    </location>
</feature>
<evidence type="ECO:0000256" key="6">
    <source>
        <dbReference type="ARBA" id="ARBA00022771"/>
    </source>
</evidence>
<organism evidence="15 16">
    <name type="scientific">Astyanax mexicanus</name>
    <name type="common">Blind cave fish</name>
    <name type="synonym">Astyanax fasciatus mexicanus</name>
    <dbReference type="NCBI Taxonomy" id="7994"/>
    <lineage>
        <taxon>Eukaryota</taxon>
        <taxon>Metazoa</taxon>
        <taxon>Chordata</taxon>
        <taxon>Craniata</taxon>
        <taxon>Vertebrata</taxon>
        <taxon>Euteleostomi</taxon>
        <taxon>Actinopterygii</taxon>
        <taxon>Neopterygii</taxon>
        <taxon>Teleostei</taxon>
        <taxon>Ostariophysi</taxon>
        <taxon>Characiformes</taxon>
        <taxon>Characoidei</taxon>
        <taxon>Acestrorhamphidae</taxon>
        <taxon>Acestrorhamphinae</taxon>
        <taxon>Astyanax</taxon>
    </lineage>
</organism>
<feature type="region of interest" description="Disordered" evidence="13">
    <location>
        <begin position="410"/>
        <end position="449"/>
    </location>
</feature>
<feature type="domain" description="C2H2-type" evidence="14">
    <location>
        <begin position="1286"/>
        <end position="1314"/>
    </location>
</feature>
<dbReference type="Gene3D" id="3.30.160.60">
    <property type="entry name" value="Classic Zinc Finger"/>
    <property type="match status" value="7"/>
</dbReference>
<evidence type="ECO:0000256" key="10">
    <source>
        <dbReference type="ARBA" id="ARBA00023163"/>
    </source>
</evidence>
<reference evidence="16" key="1">
    <citation type="submission" date="2013-03" db="EMBL/GenBank/DDBJ databases">
        <authorList>
            <person name="Jeffery W."/>
            <person name="Warren W."/>
            <person name="Wilson R.K."/>
        </authorList>
    </citation>
    <scope>NUCLEOTIDE SEQUENCE</scope>
    <source>
        <strain evidence="16">female</strain>
    </source>
</reference>
<feature type="region of interest" description="Disordered" evidence="13">
    <location>
        <begin position="61"/>
        <end position="81"/>
    </location>
</feature>
<feature type="compositionally biased region" description="Low complexity" evidence="13">
    <location>
        <begin position="657"/>
        <end position="676"/>
    </location>
</feature>
<evidence type="ECO:0000256" key="7">
    <source>
        <dbReference type="ARBA" id="ARBA00022833"/>
    </source>
</evidence>
<dbReference type="GO" id="GO:0032502">
    <property type="term" value="P:developmental process"/>
    <property type="evidence" value="ECO:0007669"/>
    <property type="project" value="UniProtKB-ARBA"/>
</dbReference>
<dbReference type="FunFam" id="3.30.160.60:FF:000097">
    <property type="entry name" value="Zinc finger protein"/>
    <property type="match status" value="2"/>
</dbReference>
<feature type="compositionally biased region" description="Polar residues" evidence="13">
    <location>
        <begin position="614"/>
        <end position="626"/>
    </location>
</feature>
<dbReference type="InParanoid" id="A0A3B1IC32"/>
<dbReference type="GO" id="GO:0005634">
    <property type="term" value="C:nucleus"/>
    <property type="evidence" value="ECO:0007669"/>
    <property type="project" value="UniProtKB-SubCell"/>
</dbReference>
<keyword evidence="7" id="KW-0862">Zinc</keyword>
<keyword evidence="9" id="KW-0238">DNA-binding</keyword>
<feature type="domain" description="C2H2-type" evidence="14">
    <location>
        <begin position="1118"/>
        <end position="1145"/>
    </location>
</feature>
<feature type="compositionally biased region" description="Low complexity" evidence="13">
    <location>
        <begin position="251"/>
        <end position="261"/>
    </location>
</feature>
<dbReference type="PROSITE" id="PS00028">
    <property type="entry name" value="ZINC_FINGER_C2H2_1"/>
    <property type="match status" value="7"/>
</dbReference>
<feature type="compositionally biased region" description="Low complexity" evidence="13">
    <location>
        <begin position="225"/>
        <end position="242"/>
    </location>
</feature>
<dbReference type="Ensembl" id="ENSAMXT00000046797.1">
    <property type="protein sequence ID" value="ENSAMXP00000027428.1"/>
    <property type="gene ID" value="ENSAMXG00000029038.1"/>
</dbReference>
<feature type="compositionally biased region" description="Polar residues" evidence="13">
    <location>
        <begin position="342"/>
        <end position="354"/>
    </location>
</feature>
<dbReference type="FunFam" id="3.30.160.60:FF:002343">
    <property type="entry name" value="Zinc finger protein 33A"/>
    <property type="match status" value="1"/>
</dbReference>
<feature type="compositionally biased region" description="Polar residues" evidence="13">
    <location>
        <begin position="419"/>
        <end position="430"/>
    </location>
</feature>
<evidence type="ECO:0000313" key="16">
    <source>
        <dbReference type="Proteomes" id="UP000018467"/>
    </source>
</evidence>
<dbReference type="FunFam" id="3.30.160.60:FF:001498">
    <property type="entry name" value="Zinc finger protein 404"/>
    <property type="match status" value="1"/>
</dbReference>
<name>A0A3B1IC32_ASTMX</name>
<evidence type="ECO:0000256" key="8">
    <source>
        <dbReference type="ARBA" id="ARBA00023015"/>
    </source>
</evidence>